<reference evidence="2 3" key="1">
    <citation type="submission" date="2019-03" db="EMBL/GenBank/DDBJ databases">
        <title>Genomic Encyclopedia of Type Strains, Phase IV (KMG-IV): sequencing the most valuable type-strain genomes for metagenomic binning, comparative biology and taxonomic classification.</title>
        <authorList>
            <person name="Goeker M."/>
        </authorList>
    </citation>
    <scope>NUCLEOTIDE SEQUENCE [LARGE SCALE GENOMIC DNA]</scope>
    <source>
        <strain evidence="2 3">DSM 26377</strain>
    </source>
</reference>
<dbReference type="PANTHER" id="PTHR11614">
    <property type="entry name" value="PHOSPHOLIPASE-RELATED"/>
    <property type="match status" value="1"/>
</dbReference>
<dbReference type="EMBL" id="SOBT01000009">
    <property type="protein sequence ID" value="TDU28669.1"/>
    <property type="molecule type" value="Genomic_DNA"/>
</dbReference>
<accession>A0A4R7P5I5</accession>
<gene>
    <name evidence="2" type="ORF">DFR24_3044</name>
</gene>
<proteinExistence type="predicted"/>
<keyword evidence="2" id="KW-0378">Hydrolase</keyword>
<feature type="domain" description="Serine aminopeptidase S33" evidence="1">
    <location>
        <begin position="25"/>
        <end position="289"/>
    </location>
</feature>
<name>A0A4R7P5I5_9GAMM</name>
<protein>
    <submittedName>
        <fullName evidence="2">Alpha-beta hydrolase superfamily lysophospholipase</fullName>
    </submittedName>
</protein>
<evidence type="ECO:0000313" key="3">
    <source>
        <dbReference type="Proteomes" id="UP000295341"/>
    </source>
</evidence>
<dbReference type="InterPro" id="IPR022742">
    <property type="entry name" value="Hydrolase_4"/>
</dbReference>
<dbReference type="AlphaFoldDB" id="A0A4R7P5I5"/>
<dbReference type="SUPFAM" id="SSF53474">
    <property type="entry name" value="alpha/beta-Hydrolases"/>
    <property type="match status" value="1"/>
</dbReference>
<dbReference type="Gene3D" id="3.40.50.1820">
    <property type="entry name" value="alpha/beta hydrolase"/>
    <property type="match status" value="1"/>
</dbReference>
<dbReference type="Proteomes" id="UP000295341">
    <property type="component" value="Unassembled WGS sequence"/>
</dbReference>
<comment type="caution">
    <text evidence="2">The sequence shown here is derived from an EMBL/GenBank/DDBJ whole genome shotgun (WGS) entry which is preliminary data.</text>
</comment>
<dbReference type="RefSeq" id="WP_162851231.1">
    <property type="nucleotide sequence ID" value="NZ_MWIN01000002.1"/>
</dbReference>
<dbReference type="Pfam" id="PF12146">
    <property type="entry name" value="Hydrolase_4"/>
    <property type="match status" value="1"/>
</dbReference>
<keyword evidence="3" id="KW-1185">Reference proteome</keyword>
<evidence type="ECO:0000259" key="1">
    <source>
        <dbReference type="Pfam" id="PF12146"/>
    </source>
</evidence>
<dbReference type="InterPro" id="IPR051044">
    <property type="entry name" value="MAG_DAG_Lipase"/>
</dbReference>
<sequence>MSATEFQLKVRNGVAFVRAWLPSAAPRACVQIVHGMSEHGGRYARFATALTRAGYAVFAHDLPGHGRTARAPDELGHFADEHGWRLALQSIRAVQVDMRERYPGVPLMLFGHSMGALLSQDYIVHHGRDIQACVLSSTTGNMGAMRAIGAVLMNAEIAWGGPRHRSALAERLSFGKFNRRFKPTRTAFDWLSRDAAEVDAYVNDPRCGFRASSGLWSDLLAYGARLREPARLARIPKNLPVLIIAGTEDAATQGTRGPSILERAYAQAGLKDVTLKIYDGGRHELLNDTCREQVTTDITDWLIAHSTARRT</sequence>
<dbReference type="InterPro" id="IPR029058">
    <property type="entry name" value="AB_hydrolase_fold"/>
</dbReference>
<organism evidence="2 3">
    <name type="scientific">Panacagrimonas perspica</name>
    <dbReference type="NCBI Taxonomy" id="381431"/>
    <lineage>
        <taxon>Bacteria</taxon>
        <taxon>Pseudomonadati</taxon>
        <taxon>Pseudomonadota</taxon>
        <taxon>Gammaproteobacteria</taxon>
        <taxon>Nevskiales</taxon>
        <taxon>Nevskiaceae</taxon>
        <taxon>Panacagrimonas</taxon>
    </lineage>
</organism>
<dbReference type="GO" id="GO:0016787">
    <property type="term" value="F:hydrolase activity"/>
    <property type="evidence" value="ECO:0007669"/>
    <property type="project" value="UniProtKB-KW"/>
</dbReference>
<evidence type="ECO:0000313" key="2">
    <source>
        <dbReference type="EMBL" id="TDU28669.1"/>
    </source>
</evidence>